<name>A0A3B1D7D7_9ZZZZ</name>
<sequence length="221" mass="24684">MISITGVGWIKEDECGGVFRSYINKYSDKKNLQLMLGDSKILPESIKNFGRFNEITKNVCFSAALALYDAGINPSKDGMFRGILSTDEEGCLPSNGNYFKDYVTCGRKLARGNMFIYTLPSTPIAEAAMVFGCQGPVMYLTFKENHIALILDQAYMMVAQKEASELLVIKSDQKESICFVVKDISIDTGKKYLSFEDINSMTRNRVTIAQIINQCVEKVVI</sequence>
<organism evidence="1">
    <name type="scientific">hydrothermal vent metagenome</name>
    <dbReference type="NCBI Taxonomy" id="652676"/>
    <lineage>
        <taxon>unclassified sequences</taxon>
        <taxon>metagenomes</taxon>
        <taxon>ecological metagenomes</taxon>
    </lineage>
</organism>
<proteinExistence type="predicted"/>
<evidence type="ECO:0008006" key="2">
    <source>
        <dbReference type="Google" id="ProtNLM"/>
    </source>
</evidence>
<dbReference type="EMBL" id="UOGJ01000151">
    <property type="protein sequence ID" value="VAX38159.1"/>
    <property type="molecule type" value="Genomic_DNA"/>
</dbReference>
<protein>
    <recommendedName>
        <fullName evidence="2">Beta-ketoacyl synthase N-terminal domain-containing protein</fullName>
    </recommendedName>
</protein>
<dbReference type="AlphaFoldDB" id="A0A3B1D7D7"/>
<reference evidence="1" key="1">
    <citation type="submission" date="2018-06" db="EMBL/GenBank/DDBJ databases">
        <authorList>
            <person name="Zhirakovskaya E."/>
        </authorList>
    </citation>
    <scope>NUCLEOTIDE SEQUENCE</scope>
</reference>
<gene>
    <name evidence="1" type="ORF">MNBD_UNCLBAC01-584</name>
</gene>
<accession>A0A3B1D7D7</accession>
<evidence type="ECO:0000313" key="1">
    <source>
        <dbReference type="EMBL" id="VAX38159.1"/>
    </source>
</evidence>